<protein>
    <submittedName>
        <fullName evidence="1">Uncharacterized protein</fullName>
    </submittedName>
</protein>
<organism evidence="1 2">
    <name type="scientific">Senna tora</name>
    <dbReference type="NCBI Taxonomy" id="362788"/>
    <lineage>
        <taxon>Eukaryota</taxon>
        <taxon>Viridiplantae</taxon>
        <taxon>Streptophyta</taxon>
        <taxon>Embryophyta</taxon>
        <taxon>Tracheophyta</taxon>
        <taxon>Spermatophyta</taxon>
        <taxon>Magnoliopsida</taxon>
        <taxon>eudicotyledons</taxon>
        <taxon>Gunneridae</taxon>
        <taxon>Pentapetalae</taxon>
        <taxon>rosids</taxon>
        <taxon>fabids</taxon>
        <taxon>Fabales</taxon>
        <taxon>Fabaceae</taxon>
        <taxon>Caesalpinioideae</taxon>
        <taxon>Cassia clade</taxon>
        <taxon>Senna</taxon>
    </lineage>
</organism>
<gene>
    <name evidence="1" type="ORF">G2W53_039362</name>
</gene>
<dbReference type="Proteomes" id="UP000634136">
    <property type="component" value="Unassembled WGS sequence"/>
</dbReference>
<dbReference type="EMBL" id="JAAIUW010000012">
    <property type="protein sequence ID" value="KAF7807201.1"/>
    <property type="molecule type" value="Genomic_DNA"/>
</dbReference>
<sequence>MASSPIPSTSPNREPFIPNRSTIFSGHHPFKLLQAVMKAGSAKLLPWLPSTLLSPTLSLSSLARTHPLCKPRVLKLDQYELNPVVCEQVPFGISSMEGVPEETKVAVIDVTMDVLGAESYRVYSVIESAQCSRTV</sequence>
<comment type="caution">
    <text evidence="1">The sequence shown here is derived from an EMBL/GenBank/DDBJ whole genome shotgun (WGS) entry which is preliminary data.</text>
</comment>
<accession>A0A834W620</accession>
<proteinExistence type="predicted"/>
<dbReference type="AlphaFoldDB" id="A0A834W620"/>
<reference evidence="1" key="1">
    <citation type="submission" date="2020-09" db="EMBL/GenBank/DDBJ databases">
        <title>Genome-Enabled Discovery of Anthraquinone Biosynthesis in Senna tora.</title>
        <authorList>
            <person name="Kang S.-H."/>
            <person name="Pandey R.P."/>
            <person name="Lee C.-M."/>
            <person name="Sim J.-S."/>
            <person name="Jeong J.-T."/>
            <person name="Choi B.-S."/>
            <person name="Jung M."/>
            <person name="Ginzburg D."/>
            <person name="Zhao K."/>
            <person name="Won S.Y."/>
            <person name="Oh T.-J."/>
            <person name="Yu Y."/>
            <person name="Kim N.-H."/>
            <person name="Lee O.R."/>
            <person name="Lee T.-H."/>
            <person name="Bashyal P."/>
            <person name="Kim T.-S."/>
            <person name="Lee W.-H."/>
            <person name="Kawkins C."/>
            <person name="Kim C.-K."/>
            <person name="Kim J.S."/>
            <person name="Ahn B.O."/>
            <person name="Rhee S.Y."/>
            <person name="Sohng J.K."/>
        </authorList>
    </citation>
    <scope>NUCLEOTIDE SEQUENCE</scope>
    <source>
        <tissue evidence="1">Leaf</tissue>
    </source>
</reference>
<name>A0A834W620_9FABA</name>
<keyword evidence="2" id="KW-1185">Reference proteome</keyword>
<evidence type="ECO:0000313" key="1">
    <source>
        <dbReference type="EMBL" id="KAF7807201.1"/>
    </source>
</evidence>
<evidence type="ECO:0000313" key="2">
    <source>
        <dbReference type="Proteomes" id="UP000634136"/>
    </source>
</evidence>